<reference evidence="1 2" key="1">
    <citation type="submission" date="2017-09" db="EMBL/GenBank/DDBJ databases">
        <title>Large-scale bioinformatics analysis of Bacillus genomes uncovers conserved roles of natural products in bacterial physiology.</title>
        <authorList>
            <consortium name="Agbiome Team Llc"/>
            <person name="Bleich R.M."/>
            <person name="Grubbs K.J."/>
            <person name="Santa Maria K.C."/>
            <person name="Allen S.E."/>
            <person name="Farag S."/>
            <person name="Shank E.A."/>
            <person name="Bowers A."/>
        </authorList>
    </citation>
    <scope>NUCLEOTIDE SEQUENCE [LARGE SCALE GENOMIC DNA]</scope>
    <source>
        <strain evidence="1 2">AFS009893</strain>
    </source>
</reference>
<comment type="caution">
    <text evidence="1">The sequence shown here is derived from an EMBL/GenBank/DDBJ whole genome shotgun (WGS) entry which is preliminary data.</text>
</comment>
<protein>
    <submittedName>
        <fullName evidence="1">Uncharacterized protein</fullName>
    </submittedName>
</protein>
<proteinExistence type="predicted"/>
<evidence type="ECO:0000313" key="2">
    <source>
        <dbReference type="Proteomes" id="UP000219775"/>
    </source>
</evidence>
<evidence type="ECO:0000313" key="1">
    <source>
        <dbReference type="EMBL" id="PEM73298.1"/>
    </source>
</evidence>
<sequence length="102" mass="11996">MEYYPPVPTWNDYEFAKKNGVPRRNVDIRVRYLGWTIEQAITKPLMSKRDRPGYKGFAEIAEMNGIPYKTFVSRVKILNWSLEEAANTPTRHYSNRRQKGVS</sequence>
<dbReference type="EMBL" id="NUDP01000005">
    <property type="protein sequence ID" value="PEM73298.1"/>
    <property type="molecule type" value="Genomic_DNA"/>
</dbReference>
<accession>A0A2B5KBT1</accession>
<gene>
    <name evidence="1" type="ORF">CN613_02220</name>
</gene>
<name>A0A2B5KBT1_9BACI</name>
<organism evidence="1 2">
    <name type="scientific">Bacillus pseudomycoides</name>
    <dbReference type="NCBI Taxonomy" id="64104"/>
    <lineage>
        <taxon>Bacteria</taxon>
        <taxon>Bacillati</taxon>
        <taxon>Bacillota</taxon>
        <taxon>Bacilli</taxon>
        <taxon>Bacillales</taxon>
        <taxon>Bacillaceae</taxon>
        <taxon>Bacillus</taxon>
        <taxon>Bacillus cereus group</taxon>
    </lineage>
</organism>
<dbReference type="AlphaFoldDB" id="A0A2B5KBT1"/>
<dbReference type="Proteomes" id="UP000219775">
    <property type="component" value="Unassembled WGS sequence"/>
</dbReference>
<dbReference type="RefSeq" id="WP_018767912.1">
    <property type="nucleotide sequence ID" value="NZ_NUBT01000058.1"/>
</dbReference>